<proteinExistence type="predicted"/>
<evidence type="ECO:0000256" key="1">
    <source>
        <dbReference type="SAM" id="MobiDB-lite"/>
    </source>
</evidence>
<comment type="caution">
    <text evidence="2">The sequence shown here is derived from an EMBL/GenBank/DDBJ whole genome shotgun (WGS) entry which is preliminary data.</text>
</comment>
<organism evidence="2 3">
    <name type="scientific">Hypsizygus marmoreus</name>
    <name type="common">White beech mushroom</name>
    <name type="synonym">Agaricus marmoreus</name>
    <dbReference type="NCBI Taxonomy" id="39966"/>
    <lineage>
        <taxon>Eukaryota</taxon>
        <taxon>Fungi</taxon>
        <taxon>Dikarya</taxon>
        <taxon>Basidiomycota</taxon>
        <taxon>Agaricomycotina</taxon>
        <taxon>Agaricomycetes</taxon>
        <taxon>Agaricomycetidae</taxon>
        <taxon>Agaricales</taxon>
        <taxon>Tricholomatineae</taxon>
        <taxon>Lyophyllaceae</taxon>
        <taxon>Hypsizygus</taxon>
    </lineage>
</organism>
<dbReference type="OrthoDB" id="1667110at2759"/>
<feature type="compositionally biased region" description="Basic and acidic residues" evidence="1">
    <location>
        <begin position="72"/>
        <end position="82"/>
    </location>
</feature>
<dbReference type="Proteomes" id="UP000076154">
    <property type="component" value="Unassembled WGS sequence"/>
</dbReference>
<feature type="compositionally biased region" description="Low complexity" evidence="1">
    <location>
        <begin position="211"/>
        <end position="222"/>
    </location>
</feature>
<evidence type="ECO:0000313" key="2">
    <source>
        <dbReference type="EMBL" id="RDB16999.1"/>
    </source>
</evidence>
<feature type="region of interest" description="Disordered" evidence="1">
    <location>
        <begin position="209"/>
        <end position="269"/>
    </location>
</feature>
<reference evidence="2" key="1">
    <citation type="submission" date="2018-04" db="EMBL/GenBank/DDBJ databases">
        <title>Whole genome sequencing of Hypsizygus marmoreus.</title>
        <authorList>
            <person name="Choi I.-G."/>
            <person name="Min B."/>
            <person name="Kim J.-G."/>
            <person name="Kim S."/>
            <person name="Oh Y.-L."/>
            <person name="Kong W.-S."/>
            <person name="Park H."/>
            <person name="Jeong J."/>
            <person name="Song E.-S."/>
        </authorList>
    </citation>
    <scope>NUCLEOTIDE SEQUENCE [LARGE SCALE GENOMIC DNA]</scope>
    <source>
        <strain evidence="2">51987-8</strain>
    </source>
</reference>
<protein>
    <submittedName>
        <fullName evidence="2">Uncharacterized protein</fullName>
    </submittedName>
</protein>
<feature type="compositionally biased region" description="Basic and acidic residues" evidence="1">
    <location>
        <begin position="96"/>
        <end position="111"/>
    </location>
</feature>
<dbReference type="EMBL" id="LUEZ02000120">
    <property type="protein sequence ID" value="RDB16999.1"/>
    <property type="molecule type" value="Genomic_DNA"/>
</dbReference>
<keyword evidence="3" id="KW-1185">Reference proteome</keyword>
<name>A0A369J4P9_HYPMA</name>
<sequence length="374" mass="40679">MNHAAADPTKKTSITSLLNPEASEDAFNQQLPNLTASSNHHPHTHSTHSYSSPFVGNASFNLSAASWDASDDGNKRKGDNGVRHYHHHNIGSTDLYSEHGSTRMGKGREEGDGYSIETPIWHPSQTAGYGTSAIAPMYSDERTALSGDYQSHSYTSQGYTGHSSSEMSQAWQSGDRASVRLAARGTSQESRYTEGAYYQPSSSLYNASAYPQQQPAQPQQTPRLVQPPPNKRQSPEEDEAPPKSKRPRTTKATGPSKRGYNAKKRSEAAQIAAQNAKLMPSVSYTAGKGKEKATGSGMQILSAINQPGSDEALHPELQFARCMSNRYKGDQAGETCVGISVVDLRVHSCEIEFILGKSKRANRKCQENGLVFKI</sequence>
<accession>A0A369J4P9</accession>
<gene>
    <name evidence="2" type="ORF">Hypma_002067</name>
</gene>
<evidence type="ECO:0000313" key="3">
    <source>
        <dbReference type="Proteomes" id="UP000076154"/>
    </source>
</evidence>
<feature type="region of interest" description="Disordered" evidence="1">
    <location>
        <begin position="67"/>
        <end position="127"/>
    </location>
</feature>
<dbReference type="AlphaFoldDB" id="A0A369J4P9"/>
<dbReference type="InParanoid" id="A0A369J4P9"/>